<evidence type="ECO:0000313" key="2">
    <source>
        <dbReference type="EMBL" id="GER54475.1"/>
    </source>
</evidence>
<name>A0A5A7R9R3_STRAF</name>
<proteinExistence type="predicted"/>
<feature type="region of interest" description="Disordered" evidence="1">
    <location>
        <begin position="47"/>
        <end position="109"/>
    </location>
</feature>
<dbReference type="EMBL" id="BKCP01011181">
    <property type="protein sequence ID" value="GER54475.1"/>
    <property type="molecule type" value="Genomic_DNA"/>
</dbReference>
<evidence type="ECO:0000256" key="1">
    <source>
        <dbReference type="SAM" id="MobiDB-lite"/>
    </source>
</evidence>
<accession>A0A5A7R9R3</accession>
<dbReference type="Proteomes" id="UP000325081">
    <property type="component" value="Unassembled WGS sequence"/>
</dbReference>
<dbReference type="PANTHER" id="PTHR31680">
    <property type="entry name" value="LONGIFOLIA PROTEIN"/>
    <property type="match status" value="1"/>
</dbReference>
<reference evidence="3" key="1">
    <citation type="journal article" date="2019" name="Curr. Biol.">
        <title>Genome Sequence of Striga asiatica Provides Insight into the Evolution of Plant Parasitism.</title>
        <authorList>
            <person name="Yoshida S."/>
            <person name="Kim S."/>
            <person name="Wafula E.K."/>
            <person name="Tanskanen J."/>
            <person name="Kim Y.M."/>
            <person name="Honaas L."/>
            <person name="Yang Z."/>
            <person name="Spallek T."/>
            <person name="Conn C.E."/>
            <person name="Ichihashi Y."/>
            <person name="Cheong K."/>
            <person name="Cui S."/>
            <person name="Der J.P."/>
            <person name="Gundlach H."/>
            <person name="Jiao Y."/>
            <person name="Hori C."/>
            <person name="Ishida J.K."/>
            <person name="Kasahara H."/>
            <person name="Kiba T."/>
            <person name="Kim M.S."/>
            <person name="Koo N."/>
            <person name="Laohavisit A."/>
            <person name="Lee Y.H."/>
            <person name="Lumba S."/>
            <person name="McCourt P."/>
            <person name="Mortimer J.C."/>
            <person name="Mutuku J.M."/>
            <person name="Nomura T."/>
            <person name="Sasaki-Sekimoto Y."/>
            <person name="Seto Y."/>
            <person name="Wang Y."/>
            <person name="Wakatake T."/>
            <person name="Sakakibara H."/>
            <person name="Demura T."/>
            <person name="Yamaguchi S."/>
            <person name="Yoneyama K."/>
            <person name="Manabe R.I."/>
            <person name="Nelson D.C."/>
            <person name="Schulman A.H."/>
            <person name="Timko M.P."/>
            <person name="dePamphilis C.W."/>
            <person name="Choi D."/>
            <person name="Shirasu K."/>
        </authorList>
    </citation>
    <scope>NUCLEOTIDE SEQUENCE [LARGE SCALE GENOMIC DNA]</scope>
    <source>
        <strain evidence="3">cv. UVA1</strain>
    </source>
</reference>
<keyword evidence="3" id="KW-1185">Reference proteome</keyword>
<sequence length="232" mass="25382">MAAAASEYVEIESGLRFRGMDEPSRDLDTLKQILEALQLKGLLHSASGGRNHIGYNSHSPAPSPRRRPSPSPSPITTARNESNAIGRKSNSLVKPKPVSVETQPSPSKTGEPLWFSHLFYEDVPLRSIKFSVENPPNSNLIPVLPHQPVTAVSCLRLASPSECLWFQTSPEHRWNRGWLRRRSSLKVVAAELGGGGGGMVPGRGHQQNYLASIDEAKGLWADPTRGNRNPKS</sequence>
<dbReference type="InterPro" id="IPR033334">
    <property type="entry name" value="LNG1/2"/>
</dbReference>
<comment type="caution">
    <text evidence="2">The sequence shown here is derived from an EMBL/GenBank/DDBJ whole genome shotgun (WGS) entry which is preliminary data.</text>
</comment>
<protein>
    <submittedName>
        <fullName evidence="2">TUDOR-SN protein 1</fullName>
    </submittedName>
</protein>
<feature type="compositionally biased region" description="Polar residues" evidence="1">
    <location>
        <begin position="75"/>
        <end position="92"/>
    </location>
</feature>
<gene>
    <name evidence="2" type="ORF">STAS_32071</name>
</gene>
<dbReference type="AlphaFoldDB" id="A0A5A7R9R3"/>
<dbReference type="PANTHER" id="PTHR31680:SF12">
    <property type="entry name" value="OS11G0587300 PROTEIN"/>
    <property type="match status" value="1"/>
</dbReference>
<dbReference type="GO" id="GO:0051513">
    <property type="term" value="P:regulation of monopolar cell growth"/>
    <property type="evidence" value="ECO:0007669"/>
    <property type="project" value="InterPro"/>
</dbReference>
<dbReference type="OrthoDB" id="1929599at2759"/>
<evidence type="ECO:0000313" key="3">
    <source>
        <dbReference type="Proteomes" id="UP000325081"/>
    </source>
</evidence>
<organism evidence="2 3">
    <name type="scientific">Striga asiatica</name>
    <name type="common">Asiatic witchweed</name>
    <name type="synonym">Buchnera asiatica</name>
    <dbReference type="NCBI Taxonomy" id="4170"/>
    <lineage>
        <taxon>Eukaryota</taxon>
        <taxon>Viridiplantae</taxon>
        <taxon>Streptophyta</taxon>
        <taxon>Embryophyta</taxon>
        <taxon>Tracheophyta</taxon>
        <taxon>Spermatophyta</taxon>
        <taxon>Magnoliopsida</taxon>
        <taxon>eudicotyledons</taxon>
        <taxon>Gunneridae</taxon>
        <taxon>Pentapetalae</taxon>
        <taxon>asterids</taxon>
        <taxon>lamiids</taxon>
        <taxon>Lamiales</taxon>
        <taxon>Orobanchaceae</taxon>
        <taxon>Buchnereae</taxon>
        <taxon>Striga</taxon>
    </lineage>
</organism>